<comment type="caution">
    <text evidence="1">The sequence shown here is derived from an EMBL/GenBank/DDBJ whole genome shotgun (WGS) entry which is preliminary data.</text>
</comment>
<reference evidence="1 2" key="1">
    <citation type="submission" date="2018-05" db="EMBL/GenBank/DDBJ databases">
        <title>Genomic Encyclopedia of Type Strains, Phase IV (KMG-V): Genome sequencing to study the core and pangenomes of soil and plant-associated prokaryotes.</title>
        <authorList>
            <person name="Whitman W."/>
        </authorList>
    </citation>
    <scope>NUCLEOTIDE SEQUENCE [LARGE SCALE GENOMIC DNA]</scope>
    <source>
        <strain evidence="1 2">PNA 200-10</strain>
    </source>
</reference>
<dbReference type="EMBL" id="QGHF01000002">
    <property type="protein sequence ID" value="PWK99349.1"/>
    <property type="molecule type" value="Genomic_DNA"/>
</dbReference>
<dbReference type="Proteomes" id="UP000245981">
    <property type="component" value="Unassembled WGS sequence"/>
</dbReference>
<proteinExistence type="predicted"/>
<sequence>MALSESYSNNLPDYGLGRRMGLVSADDIDFTALANRLDCTRDFSQVGIIYSDGREQWLVRPSRRYASPNRSSVSHVVITKVPTVIPQTAAKTLTDTLSKPSLATEITSTAFSCGAAVATVVLALGAAAAVPITAGASGIVAGVITAGGVATGLQCFVGAARLFLIANDKEETLTWFDSQEWYTATITALDIISLAGAGAGLKSTIETYKLMKATTSSGNLINWLKSLSRSERRRITEEIIRSQNPGISNAGIKAVMKAGIYPKRYPAEALQKSLQRELSSAFVNSSAFVGSALTGTIKNPQTISQSGKYLIGMIQSFSTN</sequence>
<accession>A0A2V2BQH4</accession>
<evidence type="ECO:0000313" key="2">
    <source>
        <dbReference type="Proteomes" id="UP000245981"/>
    </source>
</evidence>
<evidence type="ECO:0000313" key="1">
    <source>
        <dbReference type="EMBL" id="PWK99349.1"/>
    </source>
</evidence>
<protein>
    <recommendedName>
        <fullName evidence="3">NAD synthetase</fullName>
    </recommendedName>
</protein>
<organism evidence="1 2">
    <name type="scientific">Pantoea allii</name>
    <dbReference type="NCBI Taxonomy" id="574096"/>
    <lineage>
        <taxon>Bacteria</taxon>
        <taxon>Pseudomonadati</taxon>
        <taxon>Pseudomonadota</taxon>
        <taxon>Gammaproteobacteria</taxon>
        <taxon>Enterobacterales</taxon>
        <taxon>Erwiniaceae</taxon>
        <taxon>Pantoea</taxon>
    </lineage>
</organism>
<evidence type="ECO:0008006" key="3">
    <source>
        <dbReference type="Google" id="ProtNLM"/>
    </source>
</evidence>
<name>A0A2V2BQH4_9GAMM</name>
<dbReference type="RefSeq" id="WP_096011531.1">
    <property type="nucleotide sequence ID" value="NZ_CP126314.1"/>
</dbReference>
<dbReference type="OrthoDB" id="6828104at2"/>
<dbReference type="AlphaFoldDB" id="A0A2V2BQH4"/>
<gene>
    <name evidence="1" type="ORF">C7431_102150</name>
</gene>